<proteinExistence type="predicted"/>
<reference evidence="1" key="1">
    <citation type="submission" date="2018-05" db="EMBL/GenBank/DDBJ databases">
        <authorList>
            <person name="Lanie J.A."/>
            <person name="Ng W.-L."/>
            <person name="Kazmierczak K.M."/>
            <person name="Andrzejewski T.M."/>
            <person name="Davidsen T.M."/>
            <person name="Wayne K.J."/>
            <person name="Tettelin H."/>
            <person name="Glass J.I."/>
            <person name="Rusch D."/>
            <person name="Podicherti R."/>
            <person name="Tsui H.-C.T."/>
            <person name="Winkler M.E."/>
        </authorList>
    </citation>
    <scope>NUCLEOTIDE SEQUENCE</scope>
</reference>
<dbReference type="AlphaFoldDB" id="A0A381YP90"/>
<accession>A0A381YP90</accession>
<gene>
    <name evidence="1" type="ORF">METZ01_LOCUS131702</name>
</gene>
<dbReference type="EMBL" id="UINC01018713">
    <property type="protein sequence ID" value="SVA78848.1"/>
    <property type="molecule type" value="Genomic_DNA"/>
</dbReference>
<name>A0A381YP90_9ZZZZ</name>
<organism evidence="1">
    <name type="scientific">marine metagenome</name>
    <dbReference type="NCBI Taxonomy" id="408172"/>
    <lineage>
        <taxon>unclassified sequences</taxon>
        <taxon>metagenomes</taxon>
        <taxon>ecological metagenomes</taxon>
    </lineage>
</organism>
<evidence type="ECO:0000313" key="1">
    <source>
        <dbReference type="EMBL" id="SVA78848.1"/>
    </source>
</evidence>
<protein>
    <submittedName>
        <fullName evidence="1">Uncharacterized protein</fullName>
    </submittedName>
</protein>
<sequence length="47" mass="4935">MKRLSKILPRHSPSGSHLCQLAGRGLLPAMIGMEILQRSPGGGPTSP</sequence>